<feature type="domain" description="Methyltransferase type 11" evidence="4">
    <location>
        <begin position="48"/>
        <end position="143"/>
    </location>
</feature>
<proteinExistence type="inferred from homology"/>
<dbReference type="InterPro" id="IPR051052">
    <property type="entry name" value="Diverse_substrate_MTase"/>
</dbReference>
<keyword evidence="3" id="KW-0808">Transferase</keyword>
<evidence type="ECO:0000256" key="1">
    <source>
        <dbReference type="ARBA" id="ARBA00008361"/>
    </source>
</evidence>
<evidence type="ECO:0000256" key="3">
    <source>
        <dbReference type="ARBA" id="ARBA00022679"/>
    </source>
</evidence>
<organism evidence="5 6">
    <name type="scientific">Deinococcus indicus</name>
    <dbReference type="NCBI Taxonomy" id="223556"/>
    <lineage>
        <taxon>Bacteria</taxon>
        <taxon>Thermotogati</taxon>
        <taxon>Deinococcota</taxon>
        <taxon>Deinococci</taxon>
        <taxon>Deinococcales</taxon>
        <taxon>Deinococcaceae</taxon>
        <taxon>Deinococcus</taxon>
    </lineage>
</organism>
<gene>
    <name evidence="5" type="ORF">CBQ26_16330</name>
</gene>
<protein>
    <recommendedName>
        <fullName evidence="4">Methyltransferase type 11 domain-containing protein</fullName>
    </recommendedName>
</protein>
<reference evidence="5 6" key="1">
    <citation type="submission" date="2017-05" db="EMBL/GenBank/DDBJ databases">
        <title>De novo genome assembly of Deniococcus indicus strain DR1.</title>
        <authorList>
            <person name="Chauhan D."/>
            <person name="Yennamalli R.M."/>
            <person name="Priyadarshini R."/>
        </authorList>
    </citation>
    <scope>NUCLEOTIDE SEQUENCE [LARGE SCALE GENOMIC DNA]</scope>
    <source>
        <strain evidence="5 6">DR1</strain>
    </source>
</reference>
<sequence>MTPAYDQAADGYVTLVDRLLADPDSFWQPLLARHEAVAAPHLPGARVLDLACGEGHLSRRLCAHNPARVLGVDLSGPLIRHAQARATDPRLTYRVDNAHTLSSVPDHSADVIVSKLALMDITDHRALYRAARRVLVTGGHFSFSVLHPCFETPFHEVDAPRFILDAHGERLAYRVQQYAREGHWQSGGSGIRGQLGAQHRTLSTLTGDLITSGFTLRGLHEIYGAHGLHAQVPQTLLIEAQAG</sequence>
<accession>A0A246BGV3</accession>
<dbReference type="Proteomes" id="UP000197208">
    <property type="component" value="Unassembled WGS sequence"/>
</dbReference>
<evidence type="ECO:0000313" key="5">
    <source>
        <dbReference type="EMBL" id="OWL94410.1"/>
    </source>
</evidence>
<evidence type="ECO:0000259" key="4">
    <source>
        <dbReference type="Pfam" id="PF08241"/>
    </source>
</evidence>
<dbReference type="EMBL" id="NHMK01000025">
    <property type="protein sequence ID" value="OWL94410.1"/>
    <property type="molecule type" value="Genomic_DNA"/>
</dbReference>
<dbReference type="PANTHER" id="PTHR44942">
    <property type="entry name" value="METHYLTRANSF_11 DOMAIN-CONTAINING PROTEIN"/>
    <property type="match status" value="1"/>
</dbReference>
<name>A0A246BGV3_9DEIO</name>
<dbReference type="InterPro" id="IPR013216">
    <property type="entry name" value="Methyltransf_11"/>
</dbReference>
<evidence type="ECO:0000256" key="2">
    <source>
        <dbReference type="ARBA" id="ARBA00022603"/>
    </source>
</evidence>
<comment type="caution">
    <text evidence="5">The sequence shown here is derived from an EMBL/GenBank/DDBJ whole genome shotgun (WGS) entry which is preliminary data.</text>
</comment>
<dbReference type="Pfam" id="PF08241">
    <property type="entry name" value="Methyltransf_11"/>
    <property type="match status" value="1"/>
</dbReference>
<dbReference type="Gene3D" id="3.40.50.150">
    <property type="entry name" value="Vaccinia Virus protein VP39"/>
    <property type="match status" value="1"/>
</dbReference>
<dbReference type="GO" id="GO:0008757">
    <property type="term" value="F:S-adenosylmethionine-dependent methyltransferase activity"/>
    <property type="evidence" value="ECO:0007669"/>
    <property type="project" value="InterPro"/>
</dbReference>
<dbReference type="AlphaFoldDB" id="A0A246BGV3"/>
<dbReference type="CDD" id="cd02440">
    <property type="entry name" value="AdoMet_MTases"/>
    <property type="match status" value="1"/>
</dbReference>
<comment type="similarity">
    <text evidence="1">Belongs to the methyltransferase superfamily.</text>
</comment>
<dbReference type="OrthoDB" id="2575094at2"/>
<dbReference type="RefSeq" id="WP_088249697.1">
    <property type="nucleotide sequence ID" value="NZ_BNAM01000001.1"/>
</dbReference>
<dbReference type="SUPFAM" id="SSF53335">
    <property type="entry name" value="S-adenosyl-L-methionine-dependent methyltransferases"/>
    <property type="match status" value="1"/>
</dbReference>
<dbReference type="PANTHER" id="PTHR44942:SF4">
    <property type="entry name" value="METHYLTRANSFERASE TYPE 11 DOMAIN-CONTAINING PROTEIN"/>
    <property type="match status" value="1"/>
</dbReference>
<dbReference type="GO" id="GO:0032259">
    <property type="term" value="P:methylation"/>
    <property type="evidence" value="ECO:0007669"/>
    <property type="project" value="UniProtKB-KW"/>
</dbReference>
<keyword evidence="2" id="KW-0489">Methyltransferase</keyword>
<evidence type="ECO:0000313" key="6">
    <source>
        <dbReference type="Proteomes" id="UP000197208"/>
    </source>
</evidence>
<keyword evidence="6" id="KW-1185">Reference proteome</keyword>
<dbReference type="InterPro" id="IPR029063">
    <property type="entry name" value="SAM-dependent_MTases_sf"/>
</dbReference>